<accession>A0AAV4QAU9</accession>
<dbReference type="AlphaFoldDB" id="A0AAV4QAU9"/>
<proteinExistence type="predicted"/>
<sequence>MGAVVKVDQHLATYSIPRKRKNKIFFHLMDLALWNFYILYCKSRGSQSPKQFRVELVAKLIPENDCDEFSATSGRLSINPSPLKLISKNFQDIIPATEKKSNTTRKCALCSSKRFRGKQ</sequence>
<keyword evidence="2" id="KW-1185">Reference proteome</keyword>
<dbReference type="Proteomes" id="UP001054945">
    <property type="component" value="Unassembled WGS sequence"/>
</dbReference>
<comment type="caution">
    <text evidence="1">The sequence shown here is derived from an EMBL/GenBank/DDBJ whole genome shotgun (WGS) entry which is preliminary data.</text>
</comment>
<protein>
    <recommendedName>
        <fullName evidence="3">PiggyBac transposable element-derived protein domain-containing protein</fullName>
    </recommendedName>
</protein>
<dbReference type="EMBL" id="BPLR01005927">
    <property type="protein sequence ID" value="GIY06121.1"/>
    <property type="molecule type" value="Genomic_DNA"/>
</dbReference>
<name>A0AAV4QAU9_CAEEX</name>
<evidence type="ECO:0000313" key="2">
    <source>
        <dbReference type="Proteomes" id="UP001054945"/>
    </source>
</evidence>
<evidence type="ECO:0008006" key="3">
    <source>
        <dbReference type="Google" id="ProtNLM"/>
    </source>
</evidence>
<organism evidence="1 2">
    <name type="scientific">Caerostris extrusa</name>
    <name type="common">Bark spider</name>
    <name type="synonym">Caerostris bankana</name>
    <dbReference type="NCBI Taxonomy" id="172846"/>
    <lineage>
        <taxon>Eukaryota</taxon>
        <taxon>Metazoa</taxon>
        <taxon>Ecdysozoa</taxon>
        <taxon>Arthropoda</taxon>
        <taxon>Chelicerata</taxon>
        <taxon>Arachnida</taxon>
        <taxon>Araneae</taxon>
        <taxon>Araneomorphae</taxon>
        <taxon>Entelegynae</taxon>
        <taxon>Araneoidea</taxon>
        <taxon>Araneidae</taxon>
        <taxon>Caerostris</taxon>
    </lineage>
</organism>
<reference evidence="1 2" key="1">
    <citation type="submission" date="2021-06" db="EMBL/GenBank/DDBJ databases">
        <title>Caerostris extrusa draft genome.</title>
        <authorList>
            <person name="Kono N."/>
            <person name="Arakawa K."/>
        </authorList>
    </citation>
    <scope>NUCLEOTIDE SEQUENCE [LARGE SCALE GENOMIC DNA]</scope>
</reference>
<evidence type="ECO:0000313" key="1">
    <source>
        <dbReference type="EMBL" id="GIY06121.1"/>
    </source>
</evidence>
<gene>
    <name evidence="1" type="primary">g.56257</name>
    <name evidence="1" type="ORF">CEXT_639811</name>
</gene>